<feature type="domain" description="DUF7950" evidence="2">
    <location>
        <begin position="160"/>
        <end position="288"/>
    </location>
</feature>
<evidence type="ECO:0000313" key="4">
    <source>
        <dbReference type="Proteomes" id="UP001642360"/>
    </source>
</evidence>
<evidence type="ECO:0000259" key="2">
    <source>
        <dbReference type="Pfam" id="PF25821"/>
    </source>
</evidence>
<gene>
    <name evidence="3" type="ORF">ILEXP_LOCUS57479</name>
</gene>
<dbReference type="PANTHER" id="PTHR33595">
    <property type="entry name" value="VON WILLEBRAND FACTOR A DOMAIN PROTEIN"/>
    <property type="match status" value="1"/>
</dbReference>
<comment type="caution">
    <text evidence="3">The sequence shown here is derived from an EMBL/GenBank/DDBJ whole genome shotgun (WGS) entry which is preliminary data.</text>
</comment>
<feature type="region of interest" description="Disordered" evidence="1">
    <location>
        <begin position="35"/>
        <end position="59"/>
    </location>
</feature>
<keyword evidence="4" id="KW-1185">Reference proteome</keyword>
<dbReference type="PANTHER" id="PTHR33595:SF29">
    <property type="match status" value="1"/>
</dbReference>
<accession>A0ABC8V0V8</accession>
<name>A0ABC8V0V8_9AQUA</name>
<evidence type="ECO:0000256" key="1">
    <source>
        <dbReference type="SAM" id="MobiDB-lite"/>
    </source>
</evidence>
<dbReference type="EMBL" id="CAUOFW020009736">
    <property type="protein sequence ID" value="CAK9186976.1"/>
    <property type="molecule type" value="Genomic_DNA"/>
</dbReference>
<protein>
    <recommendedName>
        <fullName evidence="2">DUF7950 domain-containing protein</fullName>
    </recommendedName>
</protein>
<sequence length="291" mass="32388">MNDGTGRFTLPCAGGAHDKTIFNRIMPRFRPIAPKPATDTSFPGNSPAVNQNKPITKRRAKRKYVRVSRNRKYKKNKAKEKIDGFDDAVTTLPLPPQMAGLKTTSAAGGPPQNRDFPVVKSVPQLPLSINLNKSESGNMVAVGGSDLSDRTAVMKSRRVVESWVIVEGLTEGCMDGGELGSTDMEKMKNLKMDTCPGLISDGFDKVQWVNLPYMRMVDPQIDEEPPPEMVAWLVVKDKLPVQKPVFACRVRVVNTWRKEKQSQIMPCDVWRMDFGGFAWRLDVRTALSLGP</sequence>
<dbReference type="Pfam" id="PF25821">
    <property type="entry name" value="DUF7950"/>
    <property type="match status" value="1"/>
</dbReference>
<dbReference type="InterPro" id="IPR057710">
    <property type="entry name" value="DUF7950"/>
</dbReference>
<evidence type="ECO:0000313" key="3">
    <source>
        <dbReference type="EMBL" id="CAK9186976.1"/>
    </source>
</evidence>
<dbReference type="AlphaFoldDB" id="A0ABC8V0V8"/>
<feature type="compositionally biased region" description="Polar residues" evidence="1">
    <location>
        <begin position="38"/>
        <end position="54"/>
    </location>
</feature>
<reference evidence="3 4" key="1">
    <citation type="submission" date="2024-02" db="EMBL/GenBank/DDBJ databases">
        <authorList>
            <person name="Vignale AGUSTIN F."/>
            <person name="Sosa J E."/>
            <person name="Modenutti C."/>
        </authorList>
    </citation>
    <scope>NUCLEOTIDE SEQUENCE [LARGE SCALE GENOMIC DNA]</scope>
</reference>
<proteinExistence type="predicted"/>
<organism evidence="3 4">
    <name type="scientific">Ilex paraguariensis</name>
    <name type="common">yerba mate</name>
    <dbReference type="NCBI Taxonomy" id="185542"/>
    <lineage>
        <taxon>Eukaryota</taxon>
        <taxon>Viridiplantae</taxon>
        <taxon>Streptophyta</taxon>
        <taxon>Embryophyta</taxon>
        <taxon>Tracheophyta</taxon>
        <taxon>Spermatophyta</taxon>
        <taxon>Magnoliopsida</taxon>
        <taxon>eudicotyledons</taxon>
        <taxon>Gunneridae</taxon>
        <taxon>Pentapetalae</taxon>
        <taxon>asterids</taxon>
        <taxon>campanulids</taxon>
        <taxon>Aquifoliales</taxon>
        <taxon>Aquifoliaceae</taxon>
        <taxon>Ilex</taxon>
    </lineage>
</organism>
<dbReference type="Proteomes" id="UP001642360">
    <property type="component" value="Unassembled WGS sequence"/>
</dbReference>